<accession>A0A3B1BF77</accession>
<feature type="domain" description="Malonyl-CoA:ACP transacylase (MAT)" evidence="5">
    <location>
        <begin position="13"/>
        <end position="296"/>
    </location>
</feature>
<evidence type="ECO:0000259" key="5">
    <source>
        <dbReference type="SMART" id="SM00827"/>
    </source>
</evidence>
<name>A0A3B1BF77_9ZZZZ</name>
<comment type="catalytic activity">
    <reaction evidence="4">
        <text>holo-[ACP] + malonyl-CoA = malonyl-[ACP] + CoA</text>
        <dbReference type="Rhea" id="RHEA:41792"/>
        <dbReference type="Rhea" id="RHEA-COMP:9623"/>
        <dbReference type="Rhea" id="RHEA-COMP:9685"/>
        <dbReference type="ChEBI" id="CHEBI:57287"/>
        <dbReference type="ChEBI" id="CHEBI:57384"/>
        <dbReference type="ChEBI" id="CHEBI:64479"/>
        <dbReference type="ChEBI" id="CHEBI:78449"/>
        <dbReference type="EC" id="2.3.1.39"/>
    </reaction>
</comment>
<dbReference type="EMBL" id="UOFY01000052">
    <property type="protein sequence ID" value="VAX10564.1"/>
    <property type="molecule type" value="Genomic_DNA"/>
</dbReference>
<dbReference type="GO" id="GO:0004314">
    <property type="term" value="F:[acyl-carrier-protein] S-malonyltransferase activity"/>
    <property type="evidence" value="ECO:0007669"/>
    <property type="project" value="UniProtKB-EC"/>
</dbReference>
<evidence type="ECO:0000256" key="3">
    <source>
        <dbReference type="ARBA" id="ARBA00023315"/>
    </source>
</evidence>
<dbReference type="InterPro" id="IPR050858">
    <property type="entry name" value="Mal-CoA-ACP_Trans/PKS_FabD"/>
</dbReference>
<dbReference type="PANTHER" id="PTHR42681">
    <property type="entry name" value="MALONYL-COA-ACYL CARRIER PROTEIN TRANSACYLASE, MITOCHONDRIAL"/>
    <property type="match status" value="1"/>
</dbReference>
<dbReference type="SUPFAM" id="SSF52151">
    <property type="entry name" value="FabD/lysophospholipase-like"/>
    <property type="match status" value="1"/>
</dbReference>
<protein>
    <recommendedName>
        <fullName evidence="1">[acyl-carrier-protein] S-malonyltransferase</fullName>
        <ecNumber evidence="1">2.3.1.39</ecNumber>
    </recommendedName>
</protein>
<dbReference type="PANTHER" id="PTHR42681:SF1">
    <property type="entry name" value="MALONYL-COA-ACYL CARRIER PROTEIN TRANSACYLASE, MITOCHONDRIAL"/>
    <property type="match status" value="1"/>
</dbReference>
<keyword evidence="3" id="KW-0012">Acyltransferase</keyword>
<proteinExistence type="predicted"/>
<dbReference type="GO" id="GO:0006633">
    <property type="term" value="P:fatty acid biosynthetic process"/>
    <property type="evidence" value="ECO:0007669"/>
    <property type="project" value="TreeGrafter"/>
</dbReference>
<keyword evidence="2" id="KW-0808">Transferase</keyword>
<dbReference type="InterPro" id="IPR016035">
    <property type="entry name" value="Acyl_Trfase/lysoPLipase"/>
</dbReference>
<evidence type="ECO:0000256" key="4">
    <source>
        <dbReference type="ARBA" id="ARBA00048462"/>
    </source>
</evidence>
<sequence length="300" mass="34136">MGMCNNKSKSAYIFPGITNINNMRAIEHEMLQKWISPYYDFLSALLSIDIEECISGTGYKKLTGIDSQIIGYAVSCAVYDFYVKKRGVLEYVSGYSVGMFSAFYAVRSISFISGVTFLHKLNKVIYDLCLNEEPFAMVSVVGLTKGQFLSVIGKRIDVDIVNQNSDVSMVISGKESVIQELEGDVFDAGALFFKRLPVERPYHATFLTKCKEAWLDSMKSVEVRDPLTPVISPTTRQILRNRKDCIYEIENNFCSPFSWFETLKQMWDLGIRDMYECGAGNDLEKIGKYSGLEHKYHRFI</sequence>
<gene>
    <name evidence="6" type="ORF">MNBD_GAMMA25-291</name>
</gene>
<evidence type="ECO:0000256" key="1">
    <source>
        <dbReference type="ARBA" id="ARBA00013258"/>
    </source>
</evidence>
<reference evidence="6" key="1">
    <citation type="submission" date="2018-06" db="EMBL/GenBank/DDBJ databases">
        <authorList>
            <person name="Zhirakovskaya E."/>
        </authorList>
    </citation>
    <scope>NUCLEOTIDE SEQUENCE</scope>
</reference>
<dbReference type="AlphaFoldDB" id="A0A3B1BF77"/>
<dbReference type="EC" id="2.3.1.39" evidence="1"/>
<dbReference type="InterPro" id="IPR014043">
    <property type="entry name" value="Acyl_transferase_dom"/>
</dbReference>
<evidence type="ECO:0000256" key="2">
    <source>
        <dbReference type="ARBA" id="ARBA00022679"/>
    </source>
</evidence>
<organism evidence="6">
    <name type="scientific">hydrothermal vent metagenome</name>
    <dbReference type="NCBI Taxonomy" id="652676"/>
    <lineage>
        <taxon>unclassified sequences</taxon>
        <taxon>metagenomes</taxon>
        <taxon>ecological metagenomes</taxon>
    </lineage>
</organism>
<dbReference type="Gene3D" id="3.40.366.10">
    <property type="entry name" value="Malonyl-Coenzyme A Acyl Carrier Protein, domain 2"/>
    <property type="match status" value="1"/>
</dbReference>
<dbReference type="SMART" id="SM00827">
    <property type="entry name" value="PKS_AT"/>
    <property type="match status" value="1"/>
</dbReference>
<evidence type="ECO:0000313" key="6">
    <source>
        <dbReference type="EMBL" id="VAX10564.1"/>
    </source>
</evidence>
<dbReference type="GO" id="GO:0005829">
    <property type="term" value="C:cytosol"/>
    <property type="evidence" value="ECO:0007669"/>
    <property type="project" value="TreeGrafter"/>
</dbReference>
<dbReference type="InterPro" id="IPR016036">
    <property type="entry name" value="Malonyl_transacylase_ACP-bd"/>
</dbReference>
<dbReference type="InterPro" id="IPR001227">
    <property type="entry name" value="Ac_transferase_dom_sf"/>
</dbReference>
<dbReference type="SUPFAM" id="SSF55048">
    <property type="entry name" value="Probable ACP-binding domain of malonyl-CoA ACP transacylase"/>
    <property type="match status" value="1"/>
</dbReference>
<dbReference type="Gene3D" id="3.30.70.250">
    <property type="entry name" value="Malonyl-CoA ACP transacylase, ACP-binding"/>
    <property type="match status" value="1"/>
</dbReference>